<protein>
    <submittedName>
        <fullName evidence="1">Uncharacterized protein</fullName>
    </submittedName>
</protein>
<proteinExistence type="predicted"/>
<dbReference type="EMBL" id="JAAMPC010000010">
    <property type="protein sequence ID" value="KAG2288057.1"/>
    <property type="molecule type" value="Genomic_DNA"/>
</dbReference>
<dbReference type="Proteomes" id="UP000886595">
    <property type="component" value="Unassembled WGS sequence"/>
</dbReference>
<organism evidence="1 2">
    <name type="scientific">Brassica carinata</name>
    <name type="common">Ethiopian mustard</name>
    <name type="synonym">Abyssinian cabbage</name>
    <dbReference type="NCBI Taxonomy" id="52824"/>
    <lineage>
        <taxon>Eukaryota</taxon>
        <taxon>Viridiplantae</taxon>
        <taxon>Streptophyta</taxon>
        <taxon>Embryophyta</taxon>
        <taxon>Tracheophyta</taxon>
        <taxon>Spermatophyta</taxon>
        <taxon>Magnoliopsida</taxon>
        <taxon>eudicotyledons</taxon>
        <taxon>Gunneridae</taxon>
        <taxon>Pentapetalae</taxon>
        <taxon>rosids</taxon>
        <taxon>malvids</taxon>
        <taxon>Brassicales</taxon>
        <taxon>Brassicaceae</taxon>
        <taxon>Brassiceae</taxon>
        <taxon>Brassica</taxon>
    </lineage>
</organism>
<gene>
    <name evidence="1" type="ORF">Bca52824_047661</name>
</gene>
<comment type="caution">
    <text evidence="1">The sequence shown here is derived from an EMBL/GenBank/DDBJ whole genome shotgun (WGS) entry which is preliminary data.</text>
</comment>
<evidence type="ECO:0000313" key="2">
    <source>
        <dbReference type="Proteomes" id="UP000886595"/>
    </source>
</evidence>
<keyword evidence="2" id="KW-1185">Reference proteome</keyword>
<name>A0A8X7RHP2_BRACI</name>
<evidence type="ECO:0000313" key="1">
    <source>
        <dbReference type="EMBL" id="KAG2288057.1"/>
    </source>
</evidence>
<reference evidence="1 2" key="1">
    <citation type="submission" date="2020-02" db="EMBL/GenBank/DDBJ databases">
        <authorList>
            <person name="Ma Q."/>
            <person name="Huang Y."/>
            <person name="Song X."/>
            <person name="Pei D."/>
        </authorList>
    </citation>
    <scope>NUCLEOTIDE SEQUENCE [LARGE SCALE GENOMIC DNA]</scope>
    <source>
        <strain evidence="1">Sxm20200214</strain>
        <tissue evidence="1">Leaf</tissue>
    </source>
</reference>
<accession>A0A8X7RHP2</accession>
<sequence length="59" mass="7192">MNTHWIVAVEWELRPKRLICRSLKHFVAGLSELADMYEKSKLVEEEHLRVQRKLWIDLF</sequence>
<dbReference type="AlphaFoldDB" id="A0A8X7RHP2"/>